<gene>
    <name evidence="1" type="ORF">GKE73_01180</name>
</gene>
<dbReference type="Pfam" id="PF10123">
    <property type="entry name" value="Mu-like_Pro"/>
    <property type="match status" value="1"/>
</dbReference>
<reference evidence="1 2" key="1">
    <citation type="submission" date="2019-11" db="EMBL/GenBank/DDBJ databases">
        <title>Draft genome sequence of Paludibacterium sp. dN18-1.</title>
        <authorList>
            <person name="Im W.-T."/>
        </authorList>
    </citation>
    <scope>NUCLEOTIDE SEQUENCE [LARGE SCALE GENOMIC DNA]</scope>
    <source>
        <strain evidence="2">dN 18-1</strain>
    </source>
</reference>
<evidence type="ECO:0008006" key="3">
    <source>
        <dbReference type="Google" id="ProtNLM"/>
    </source>
</evidence>
<keyword evidence="2" id="KW-1185">Reference proteome</keyword>
<evidence type="ECO:0000313" key="2">
    <source>
        <dbReference type="Proteomes" id="UP000446658"/>
    </source>
</evidence>
<dbReference type="InterPro" id="IPR012106">
    <property type="entry name" value="Phage_Mu_Gp1"/>
</dbReference>
<dbReference type="AlphaFoldDB" id="A0A844GAY7"/>
<sequence>MRALVEWTEFGIEAVKERGFQYLSAEYSENYQDNEQGRTHGPVLLGAGLTVRPVIKRLDPVTLSCDSGADTPVLIHPELARTLLSEAQANMNKYLQALLARLKAKQLSQQVLDTVKQLGEAALASCTTDADAEALCTQLEEQTVTLSEALAALVPLR</sequence>
<evidence type="ECO:0000313" key="1">
    <source>
        <dbReference type="EMBL" id="MTD32398.1"/>
    </source>
</evidence>
<comment type="caution">
    <text evidence="1">The sequence shown here is derived from an EMBL/GenBank/DDBJ whole genome shotgun (WGS) entry which is preliminary data.</text>
</comment>
<accession>A0A844GAY7</accession>
<dbReference type="EMBL" id="WLYX01000001">
    <property type="protein sequence ID" value="MTD32398.1"/>
    <property type="molecule type" value="Genomic_DNA"/>
</dbReference>
<proteinExistence type="predicted"/>
<organism evidence="1 2">
    <name type="scientific">Paludibacterium denitrificans</name>
    <dbReference type="NCBI Taxonomy" id="2675226"/>
    <lineage>
        <taxon>Bacteria</taxon>
        <taxon>Pseudomonadati</taxon>
        <taxon>Pseudomonadota</taxon>
        <taxon>Betaproteobacteria</taxon>
        <taxon>Neisseriales</taxon>
        <taxon>Chromobacteriaceae</taxon>
        <taxon>Paludibacterium</taxon>
    </lineage>
</organism>
<dbReference type="Proteomes" id="UP000446658">
    <property type="component" value="Unassembled WGS sequence"/>
</dbReference>
<protein>
    <recommendedName>
        <fullName evidence="3">Mu-like prophage I protein</fullName>
    </recommendedName>
</protein>
<name>A0A844GAY7_9NEIS</name>